<dbReference type="SUPFAM" id="SSF54060">
    <property type="entry name" value="His-Me finger endonucleases"/>
    <property type="match status" value="1"/>
</dbReference>
<dbReference type="eggNOG" id="COG1864">
    <property type="taxonomic scope" value="Bacteria"/>
</dbReference>
<evidence type="ECO:0000259" key="12">
    <source>
        <dbReference type="SMART" id="SM00892"/>
    </source>
</evidence>
<evidence type="ECO:0000256" key="1">
    <source>
        <dbReference type="ARBA" id="ARBA00001946"/>
    </source>
</evidence>
<accession>F4KRF9</accession>
<dbReference type="PROSITE" id="PS01070">
    <property type="entry name" value="NUCLEASE_NON_SPEC"/>
    <property type="match status" value="1"/>
</dbReference>
<dbReference type="Pfam" id="PF01223">
    <property type="entry name" value="Endonuclease_NS"/>
    <property type="match status" value="1"/>
</dbReference>
<dbReference type="PANTHER" id="PTHR13966">
    <property type="entry name" value="ENDONUCLEASE RELATED"/>
    <property type="match status" value="1"/>
</dbReference>
<dbReference type="SMART" id="SM00892">
    <property type="entry name" value="Endonuclease_NS"/>
    <property type="match status" value="1"/>
</dbReference>
<dbReference type="InterPro" id="IPR044929">
    <property type="entry name" value="DNA/RNA_non-sp_Endonuclease_sf"/>
</dbReference>
<dbReference type="AlphaFoldDB" id="F4KRF9"/>
<dbReference type="PANTHER" id="PTHR13966:SF5">
    <property type="entry name" value="ENDONUCLEASE G, MITOCHONDRIAL"/>
    <property type="match status" value="1"/>
</dbReference>
<feature type="domain" description="ENPP1-3/EXOG-like endonuclease/phosphodiesterase" evidence="11">
    <location>
        <begin position="72"/>
        <end position="280"/>
    </location>
</feature>
<evidence type="ECO:0000256" key="4">
    <source>
        <dbReference type="ARBA" id="ARBA00022723"/>
    </source>
</evidence>
<keyword evidence="4 9" id="KW-0479">Metal-binding</keyword>
<dbReference type="InterPro" id="IPR044925">
    <property type="entry name" value="His-Me_finger_sf"/>
</dbReference>
<feature type="active site" description="Proton acceptor" evidence="8">
    <location>
        <position position="147"/>
    </location>
</feature>
<dbReference type="GO" id="GO:0004519">
    <property type="term" value="F:endonuclease activity"/>
    <property type="evidence" value="ECO:0007669"/>
    <property type="project" value="UniProtKB-KW"/>
</dbReference>
<dbReference type="GO" id="GO:0016787">
    <property type="term" value="F:hydrolase activity"/>
    <property type="evidence" value="ECO:0007669"/>
    <property type="project" value="UniProtKB-KW"/>
</dbReference>
<keyword evidence="6" id="KW-0378">Hydrolase</keyword>
<feature type="binding site" evidence="9">
    <location>
        <position position="178"/>
    </location>
    <ligand>
        <name>Mg(2+)</name>
        <dbReference type="ChEBI" id="CHEBI:18420"/>
        <note>catalytic</note>
    </ligand>
</feature>
<dbReference type="CDD" id="cd00091">
    <property type="entry name" value="NUC"/>
    <property type="match status" value="1"/>
</dbReference>
<dbReference type="InterPro" id="IPR020821">
    <property type="entry name" value="ENPP1-3/EXOG-like_nuc-like"/>
</dbReference>
<dbReference type="GO" id="GO:0003676">
    <property type="term" value="F:nucleic acid binding"/>
    <property type="evidence" value="ECO:0007669"/>
    <property type="project" value="InterPro"/>
</dbReference>
<keyword evidence="5 13" id="KW-0255">Endonuclease</keyword>
<dbReference type="InterPro" id="IPR040255">
    <property type="entry name" value="Non-specific_endonuclease"/>
</dbReference>
<sequence length="415" mass="46784">MRTILFFLLLSPFFLKSQHVNEQLKSLELKLDNLRQQQKEVELEIEGLKMQKVRTDLMPLLPALEPGEELINHSLMSLVYAEAYEQARWVGHIITPDVVNGGVGRTNDFRIDPKIKTGSAVEQDYFVKTLQADSAYVYDGFGYDRGHLAPSADFRWSEQALSESYYYSNMSPQLAEFNRGIWSDLEGTLRAYLFRNPSTQLVVFTGPVLRPGLPVIPRAKNKLAIPEQYWKIALDVQNRKAIAFIVPQKTGGYPLASFATSIDEVEKITGIDFFAGMENGLEETMEKQIDKNAFLTTIAAGDVEPLSAVTLPPAHFNTVQAKLYMGRNQEIKVCGKVVSARASRKGNILLNLDQQYPNELFTVFINKEQLVNFSYDPITAWKDKYIVVKGKVNSLGGVPVIYVEKENQLGEFLGK</sequence>
<name>F4KRF9_HALH1</name>
<dbReference type="KEGG" id="hhy:Halhy_0035"/>
<dbReference type="Proteomes" id="UP000008461">
    <property type="component" value="Chromosome"/>
</dbReference>
<keyword evidence="7" id="KW-0460">Magnesium</keyword>
<dbReference type="STRING" id="760192.Halhy_0035"/>
<dbReference type="InterPro" id="IPR001604">
    <property type="entry name" value="Endo_G_ENPP1-like_dom"/>
</dbReference>
<comment type="cofactor">
    <cofactor evidence="1">
        <name>Mg(2+)</name>
        <dbReference type="ChEBI" id="CHEBI:18420"/>
    </cofactor>
</comment>
<evidence type="ECO:0000313" key="13">
    <source>
        <dbReference type="EMBL" id="AEE47949.1"/>
    </source>
</evidence>
<evidence type="ECO:0000256" key="10">
    <source>
        <dbReference type="SAM" id="Coils"/>
    </source>
</evidence>
<protein>
    <submittedName>
        <fullName evidence="13">DNA/RNA non-specific endonuclease</fullName>
    </submittedName>
</protein>
<keyword evidence="10" id="KW-0175">Coiled coil</keyword>
<dbReference type="GO" id="GO:0046872">
    <property type="term" value="F:metal ion binding"/>
    <property type="evidence" value="ECO:0007669"/>
    <property type="project" value="UniProtKB-KW"/>
</dbReference>
<dbReference type="Gene3D" id="3.40.570.10">
    <property type="entry name" value="Extracellular Endonuclease, subunit A"/>
    <property type="match status" value="1"/>
</dbReference>
<evidence type="ECO:0000259" key="11">
    <source>
        <dbReference type="SMART" id="SM00477"/>
    </source>
</evidence>
<reference evidence="13 14" key="1">
    <citation type="journal article" date="2011" name="Stand. Genomic Sci.">
        <title>Complete genome sequence of Haliscomenobacter hydrossis type strain (O).</title>
        <authorList>
            <consortium name="US DOE Joint Genome Institute (JGI-PGF)"/>
            <person name="Daligault H."/>
            <person name="Lapidus A."/>
            <person name="Zeytun A."/>
            <person name="Nolan M."/>
            <person name="Lucas S."/>
            <person name="Del Rio T.G."/>
            <person name="Tice H."/>
            <person name="Cheng J.F."/>
            <person name="Tapia R."/>
            <person name="Han C."/>
            <person name="Goodwin L."/>
            <person name="Pitluck S."/>
            <person name="Liolios K."/>
            <person name="Pagani I."/>
            <person name="Ivanova N."/>
            <person name="Huntemann M."/>
            <person name="Mavromatis K."/>
            <person name="Mikhailova N."/>
            <person name="Pati A."/>
            <person name="Chen A."/>
            <person name="Palaniappan K."/>
            <person name="Land M."/>
            <person name="Hauser L."/>
            <person name="Brambilla E.M."/>
            <person name="Rohde M."/>
            <person name="Verbarg S."/>
            <person name="Goker M."/>
            <person name="Bristow J."/>
            <person name="Eisen J.A."/>
            <person name="Markowitz V."/>
            <person name="Hugenholtz P."/>
            <person name="Kyrpides N.C."/>
            <person name="Klenk H.P."/>
            <person name="Woyke T."/>
        </authorList>
    </citation>
    <scope>NUCLEOTIDE SEQUENCE [LARGE SCALE GENOMIC DNA]</scope>
    <source>
        <strain evidence="14">ATCC 27775 / DSM 1100 / LMG 10767 / O</strain>
    </source>
</reference>
<evidence type="ECO:0000313" key="14">
    <source>
        <dbReference type="Proteomes" id="UP000008461"/>
    </source>
</evidence>
<reference key="2">
    <citation type="submission" date="2011-04" db="EMBL/GenBank/DDBJ databases">
        <title>Complete sequence of chromosome of Haliscomenobacter hydrossis DSM 1100.</title>
        <authorList>
            <consortium name="US DOE Joint Genome Institute (JGI-PGF)"/>
            <person name="Lucas S."/>
            <person name="Han J."/>
            <person name="Lapidus A."/>
            <person name="Bruce D."/>
            <person name="Goodwin L."/>
            <person name="Pitluck S."/>
            <person name="Peters L."/>
            <person name="Kyrpides N."/>
            <person name="Mavromatis K."/>
            <person name="Ivanova N."/>
            <person name="Ovchinnikova G."/>
            <person name="Pagani I."/>
            <person name="Daligault H."/>
            <person name="Detter J.C."/>
            <person name="Han C."/>
            <person name="Land M."/>
            <person name="Hauser L."/>
            <person name="Markowitz V."/>
            <person name="Cheng J.-F."/>
            <person name="Hugenholtz P."/>
            <person name="Woyke T."/>
            <person name="Wu D."/>
            <person name="Verbarg S."/>
            <person name="Frueling A."/>
            <person name="Brambilla E."/>
            <person name="Klenk H.-P."/>
            <person name="Eisen J.A."/>
        </authorList>
    </citation>
    <scope>NUCLEOTIDE SEQUENCE</scope>
    <source>
        <strain>DSM 1100</strain>
    </source>
</reference>
<feature type="coiled-coil region" evidence="10">
    <location>
        <begin position="17"/>
        <end position="51"/>
    </location>
</feature>
<proteinExistence type="inferred from homology"/>
<evidence type="ECO:0000256" key="2">
    <source>
        <dbReference type="ARBA" id="ARBA00010052"/>
    </source>
</evidence>
<dbReference type="SMART" id="SM00477">
    <property type="entry name" value="NUC"/>
    <property type="match status" value="1"/>
</dbReference>
<evidence type="ECO:0000256" key="6">
    <source>
        <dbReference type="ARBA" id="ARBA00022801"/>
    </source>
</evidence>
<dbReference type="InterPro" id="IPR018524">
    <property type="entry name" value="DNA/RNA_endonuclease_AS"/>
</dbReference>
<evidence type="ECO:0000256" key="9">
    <source>
        <dbReference type="PIRSR" id="PIRSR640255-2"/>
    </source>
</evidence>
<evidence type="ECO:0000256" key="5">
    <source>
        <dbReference type="ARBA" id="ARBA00022759"/>
    </source>
</evidence>
<keyword evidence="3" id="KW-0540">Nuclease</keyword>
<dbReference type="EMBL" id="CP002691">
    <property type="protein sequence ID" value="AEE47949.1"/>
    <property type="molecule type" value="Genomic_DNA"/>
</dbReference>
<evidence type="ECO:0000256" key="7">
    <source>
        <dbReference type="ARBA" id="ARBA00022842"/>
    </source>
</evidence>
<keyword evidence="14" id="KW-1185">Reference proteome</keyword>
<feature type="domain" description="DNA/RNA non-specific endonuclease/pyrophosphatase/phosphodiesterase" evidence="12">
    <location>
        <begin position="72"/>
        <end position="280"/>
    </location>
</feature>
<evidence type="ECO:0000256" key="3">
    <source>
        <dbReference type="ARBA" id="ARBA00022722"/>
    </source>
</evidence>
<gene>
    <name evidence="13" type="ordered locus">Halhy_0035</name>
</gene>
<dbReference type="RefSeq" id="WP_013762513.1">
    <property type="nucleotide sequence ID" value="NC_015510.1"/>
</dbReference>
<dbReference type="OrthoDB" id="9811262at2"/>
<evidence type="ECO:0000256" key="8">
    <source>
        <dbReference type="PIRSR" id="PIRSR640255-1"/>
    </source>
</evidence>
<dbReference type="HOGENOM" id="CLU_670640_0_0_10"/>
<comment type="similarity">
    <text evidence="2">Belongs to the DNA/RNA non-specific endonuclease family.</text>
</comment>
<organism evidence="13 14">
    <name type="scientific">Haliscomenobacter hydrossis (strain ATCC 27775 / DSM 1100 / LMG 10767 / O)</name>
    <dbReference type="NCBI Taxonomy" id="760192"/>
    <lineage>
        <taxon>Bacteria</taxon>
        <taxon>Pseudomonadati</taxon>
        <taxon>Bacteroidota</taxon>
        <taxon>Saprospiria</taxon>
        <taxon>Saprospirales</taxon>
        <taxon>Haliscomenobacteraceae</taxon>
        <taxon>Haliscomenobacter</taxon>
    </lineage>
</organism>